<comment type="subcellular location">
    <subcellularLocation>
        <location evidence="1 9">Cytoplasm</location>
    </subcellularLocation>
</comment>
<protein>
    <recommendedName>
        <fullName evidence="9">Threonylcarbamoyl-AMP synthase</fullName>
        <shortName evidence="9">TC-AMP synthase</shortName>
        <ecNumber evidence="9">2.7.7.87</ecNumber>
    </recommendedName>
    <alternativeName>
        <fullName evidence="9">L-threonylcarbamoyladenylate synthase</fullName>
    </alternativeName>
    <alternativeName>
        <fullName evidence="9">t(6)A37 threonylcarbamoyladenosine biosynthesis protein TsaC</fullName>
    </alternativeName>
    <alternativeName>
        <fullName evidence="9">tRNA threonylcarbamoyladenosine biosynthesis protein TsaC</fullName>
    </alternativeName>
</protein>
<dbReference type="EMBL" id="PIPY01000002">
    <property type="protein sequence ID" value="RUO63183.1"/>
    <property type="molecule type" value="Genomic_DNA"/>
</dbReference>
<comment type="function">
    <text evidence="9">Required for the formation of a threonylcarbamoyl group on adenosine at position 37 (t(6)A37) in tRNAs that read codons beginning with adenine. Catalyzes the conversion of L-threonine, HCO(3)(-)/CO(2) and ATP to give threonylcarbamoyl-AMP (TC-AMP) as the acyladenylate intermediate, with the release of diphosphate.</text>
</comment>
<evidence type="ECO:0000313" key="12">
    <source>
        <dbReference type="Proteomes" id="UP000288259"/>
    </source>
</evidence>
<dbReference type="GO" id="GO:0000049">
    <property type="term" value="F:tRNA binding"/>
    <property type="evidence" value="ECO:0007669"/>
    <property type="project" value="TreeGrafter"/>
</dbReference>
<accession>A0A432YQ35</accession>
<dbReference type="GO" id="GO:0003725">
    <property type="term" value="F:double-stranded RNA binding"/>
    <property type="evidence" value="ECO:0007669"/>
    <property type="project" value="InterPro"/>
</dbReference>
<name>A0A432YQ35_9GAMM</name>
<dbReference type="NCBIfam" id="TIGR00057">
    <property type="entry name" value="L-threonylcarbamoyladenylate synthase"/>
    <property type="match status" value="1"/>
</dbReference>
<dbReference type="GO" id="GO:0005524">
    <property type="term" value="F:ATP binding"/>
    <property type="evidence" value="ECO:0007669"/>
    <property type="project" value="UniProtKB-UniRule"/>
</dbReference>
<evidence type="ECO:0000256" key="6">
    <source>
        <dbReference type="ARBA" id="ARBA00022741"/>
    </source>
</evidence>
<proteinExistence type="inferred from homology"/>
<comment type="similarity">
    <text evidence="9">Belongs to the SUA5 family. TsaC subfamily.</text>
</comment>
<dbReference type="SUPFAM" id="SSF55821">
    <property type="entry name" value="YrdC/RibB"/>
    <property type="match status" value="1"/>
</dbReference>
<dbReference type="FunFam" id="3.90.870.10:FF:000004">
    <property type="entry name" value="Threonylcarbamoyl-AMP synthase"/>
    <property type="match status" value="1"/>
</dbReference>
<evidence type="ECO:0000256" key="5">
    <source>
        <dbReference type="ARBA" id="ARBA00022695"/>
    </source>
</evidence>
<evidence type="ECO:0000256" key="4">
    <source>
        <dbReference type="ARBA" id="ARBA00022694"/>
    </source>
</evidence>
<dbReference type="InterPro" id="IPR023535">
    <property type="entry name" value="TC-AMP_synthase"/>
</dbReference>
<dbReference type="PANTHER" id="PTHR17490">
    <property type="entry name" value="SUA5"/>
    <property type="match status" value="1"/>
</dbReference>
<dbReference type="PROSITE" id="PS51163">
    <property type="entry name" value="YRDC"/>
    <property type="match status" value="1"/>
</dbReference>
<dbReference type="GO" id="GO:0002949">
    <property type="term" value="P:tRNA threonylcarbamoyladenosine modification"/>
    <property type="evidence" value="ECO:0007669"/>
    <property type="project" value="UniProtKB-UniRule"/>
</dbReference>
<evidence type="ECO:0000313" key="11">
    <source>
        <dbReference type="EMBL" id="RUO63183.1"/>
    </source>
</evidence>
<evidence type="ECO:0000256" key="9">
    <source>
        <dbReference type="HAMAP-Rule" id="MF_01852"/>
    </source>
</evidence>
<keyword evidence="6 9" id="KW-0547">Nucleotide-binding</keyword>
<dbReference type="GO" id="GO:0061710">
    <property type="term" value="F:L-threonylcarbamoyladenylate synthase"/>
    <property type="evidence" value="ECO:0007669"/>
    <property type="project" value="UniProtKB-EC"/>
</dbReference>
<dbReference type="PANTHER" id="PTHR17490:SF18">
    <property type="entry name" value="THREONYLCARBAMOYL-AMP SYNTHASE"/>
    <property type="match status" value="1"/>
</dbReference>
<evidence type="ECO:0000256" key="1">
    <source>
        <dbReference type="ARBA" id="ARBA00004496"/>
    </source>
</evidence>
<dbReference type="RefSeq" id="WP_126753748.1">
    <property type="nucleotide sequence ID" value="NZ_PIPY01000002.1"/>
</dbReference>
<evidence type="ECO:0000256" key="2">
    <source>
        <dbReference type="ARBA" id="ARBA00022490"/>
    </source>
</evidence>
<dbReference type="InterPro" id="IPR050156">
    <property type="entry name" value="TC-AMP_synthase_SUA5"/>
</dbReference>
<evidence type="ECO:0000256" key="7">
    <source>
        <dbReference type="ARBA" id="ARBA00022840"/>
    </source>
</evidence>
<keyword evidence="2 9" id="KW-0963">Cytoplasm</keyword>
<dbReference type="AlphaFoldDB" id="A0A432YQ35"/>
<comment type="catalytic activity">
    <reaction evidence="8 9">
        <text>L-threonine + hydrogencarbonate + ATP = L-threonylcarbamoyladenylate + diphosphate + H2O</text>
        <dbReference type="Rhea" id="RHEA:36407"/>
        <dbReference type="ChEBI" id="CHEBI:15377"/>
        <dbReference type="ChEBI" id="CHEBI:17544"/>
        <dbReference type="ChEBI" id="CHEBI:30616"/>
        <dbReference type="ChEBI" id="CHEBI:33019"/>
        <dbReference type="ChEBI" id="CHEBI:57926"/>
        <dbReference type="ChEBI" id="CHEBI:73682"/>
        <dbReference type="EC" id="2.7.7.87"/>
    </reaction>
</comment>
<evidence type="ECO:0000256" key="8">
    <source>
        <dbReference type="ARBA" id="ARBA00048366"/>
    </source>
</evidence>
<dbReference type="GO" id="GO:0005737">
    <property type="term" value="C:cytoplasm"/>
    <property type="evidence" value="ECO:0007669"/>
    <property type="project" value="UniProtKB-SubCell"/>
</dbReference>
<keyword evidence="12" id="KW-1185">Reference proteome</keyword>
<dbReference type="InterPro" id="IPR017945">
    <property type="entry name" value="DHBP_synth_RibB-like_a/b_dom"/>
</dbReference>
<dbReference type="Gene3D" id="3.90.870.10">
    <property type="entry name" value="DHBP synthase"/>
    <property type="match status" value="1"/>
</dbReference>
<keyword evidence="4 9" id="KW-0819">tRNA processing</keyword>
<organism evidence="11 12">
    <name type="scientific">Pseudidiomarina insulisalsae</name>
    <dbReference type="NCBI Taxonomy" id="575789"/>
    <lineage>
        <taxon>Bacteria</taxon>
        <taxon>Pseudomonadati</taxon>
        <taxon>Pseudomonadota</taxon>
        <taxon>Gammaproteobacteria</taxon>
        <taxon>Alteromonadales</taxon>
        <taxon>Idiomarinaceae</taxon>
        <taxon>Pseudidiomarina</taxon>
    </lineage>
</organism>
<dbReference type="EC" id="2.7.7.87" evidence="9"/>
<comment type="caution">
    <text evidence="11">The sequence shown here is derived from an EMBL/GenBank/DDBJ whole genome shotgun (WGS) entry which is preliminary data.</text>
</comment>
<reference evidence="12" key="1">
    <citation type="journal article" date="2018" name="Front. Microbiol.">
        <title>Genome-Based Analysis Reveals the Taxonomy and Diversity of the Family Idiomarinaceae.</title>
        <authorList>
            <person name="Liu Y."/>
            <person name="Lai Q."/>
            <person name="Shao Z."/>
        </authorList>
    </citation>
    <scope>NUCLEOTIDE SEQUENCE [LARGE SCALE GENOMIC DNA]</scope>
    <source>
        <strain evidence="12">CVS-6</strain>
    </source>
</reference>
<keyword evidence="3 9" id="KW-0808">Transferase</keyword>
<keyword evidence="7 9" id="KW-0067">ATP-binding</keyword>
<dbReference type="GO" id="GO:0006450">
    <property type="term" value="P:regulation of translational fidelity"/>
    <property type="evidence" value="ECO:0007669"/>
    <property type="project" value="TreeGrafter"/>
</dbReference>
<dbReference type="Proteomes" id="UP000288259">
    <property type="component" value="Unassembled WGS sequence"/>
</dbReference>
<dbReference type="OrthoDB" id="9814580at2"/>
<feature type="domain" description="YrdC-like" evidence="10">
    <location>
        <begin position="1"/>
        <end position="183"/>
    </location>
</feature>
<dbReference type="HAMAP" id="MF_01852">
    <property type="entry name" value="TsaC"/>
    <property type="match status" value="1"/>
</dbReference>
<gene>
    <name evidence="9" type="primary">tsaC</name>
    <name evidence="11" type="ORF">CWI71_02865</name>
</gene>
<sequence>MDWQAAKTAFTEGGIIAYPTEAVFGVGCDPRNQQAVEKLLALKQRPREKGLILVAADYSQVVAFVADLKIPQDKRFAVFSHWPGPVTLLLPAAPGAPDWLTGGSDKIAVRVTAHEPTRQLCSALGSAIVSTSANVSGAPALTDAAAVRAQFGNDVAWVMDAETGGAASPSKIIDPLTQQVYRV</sequence>
<evidence type="ECO:0000256" key="3">
    <source>
        <dbReference type="ARBA" id="ARBA00022679"/>
    </source>
</evidence>
<evidence type="ECO:0000259" key="10">
    <source>
        <dbReference type="PROSITE" id="PS51163"/>
    </source>
</evidence>
<keyword evidence="5 9" id="KW-0548">Nucleotidyltransferase</keyword>
<dbReference type="InterPro" id="IPR006070">
    <property type="entry name" value="Sua5-like_dom"/>
</dbReference>
<dbReference type="Pfam" id="PF01300">
    <property type="entry name" value="Sua5_yciO_yrdC"/>
    <property type="match status" value="1"/>
</dbReference>